<comment type="caution">
    <text evidence="2">The sequence shown here is derived from an EMBL/GenBank/DDBJ whole genome shotgun (WGS) entry which is preliminary data.</text>
</comment>
<dbReference type="PANTHER" id="PTHR39472">
    <property type="entry name" value="EXPRESSED PROTEIN"/>
    <property type="match status" value="1"/>
</dbReference>
<dbReference type="AlphaFoldDB" id="A0A101MPT8"/>
<feature type="compositionally biased region" description="Basic residues" evidence="1">
    <location>
        <begin position="94"/>
        <end position="104"/>
    </location>
</feature>
<dbReference type="EMBL" id="LLXE01000047">
    <property type="protein sequence ID" value="KUM64484.1"/>
    <property type="molecule type" value="Genomic_DNA"/>
</dbReference>
<evidence type="ECO:0000313" key="2">
    <source>
        <dbReference type="EMBL" id="KUM64484.1"/>
    </source>
</evidence>
<dbReference type="Proteomes" id="UP000055045">
    <property type="component" value="Unassembled WGS sequence"/>
</dbReference>
<organism evidence="2 3">
    <name type="scientific">Penicillium freii</name>
    <dbReference type="NCBI Taxonomy" id="48697"/>
    <lineage>
        <taxon>Eukaryota</taxon>
        <taxon>Fungi</taxon>
        <taxon>Dikarya</taxon>
        <taxon>Ascomycota</taxon>
        <taxon>Pezizomycotina</taxon>
        <taxon>Eurotiomycetes</taxon>
        <taxon>Eurotiomycetidae</taxon>
        <taxon>Eurotiales</taxon>
        <taxon>Aspergillaceae</taxon>
        <taxon>Penicillium</taxon>
    </lineage>
</organism>
<feature type="region of interest" description="Disordered" evidence="1">
    <location>
        <begin position="1"/>
        <end position="24"/>
    </location>
</feature>
<gene>
    <name evidence="2" type="ORF">ACN42_g2574</name>
</gene>
<dbReference type="OrthoDB" id="21214at2759"/>
<feature type="region of interest" description="Disordered" evidence="1">
    <location>
        <begin position="59"/>
        <end position="105"/>
    </location>
</feature>
<keyword evidence="3" id="KW-1185">Reference proteome</keyword>
<proteinExistence type="predicted"/>
<evidence type="ECO:0000313" key="3">
    <source>
        <dbReference type="Proteomes" id="UP000055045"/>
    </source>
</evidence>
<protein>
    <submittedName>
        <fullName evidence="2">Uncharacterized protein</fullName>
    </submittedName>
</protein>
<dbReference type="PANTHER" id="PTHR39472:SF1">
    <property type="entry name" value="EXPRESSED PROTEIN"/>
    <property type="match status" value="1"/>
</dbReference>
<dbReference type="STRING" id="48697.A0A101MPT8"/>
<accession>A0A101MPT8</accession>
<evidence type="ECO:0000256" key="1">
    <source>
        <dbReference type="SAM" id="MobiDB-lite"/>
    </source>
</evidence>
<sequence length="434" mass="48143">MSTLKKMKELVGMGPSRESLRSRVDSALAPPVSVSSQHNTLVGCLLETRDSDPISVYESAIDSDPSDSDDTVPDLSAPATIEGDTSPSPSKAFTRGHRRRSTHVTRRDLEKFQSEVLGVENHASWFDEDNGTGTPQPFTPDDPQLEELNRAFADADVSMNTNTTNMATNGTGSGNFSGYVENSTGAMNIPNVPPRQTPSPSPSHNSVTTQVNGGGMGAMGAAIPMNAGHQMDLHHLYEMVVELSDVLKNNRDVTKNIVANAEEIVKNGIVDSSSANGQQGDNLTARIAELERALAKEKLVSADHKHHREENMKMIREFETAVGIMVEQIRNYCQNNNMHYLAQKKHYNNLLQAERDAHLESRLDRDYWHAQTMKCAEMIRTAYRLKCEEDDVPTRVISGLQNEVRAYRFALGMEPEKPEEEYGWEYLKTIPGLE</sequence>
<name>A0A101MPT8_PENFR</name>
<reference evidence="2 3" key="1">
    <citation type="submission" date="2015-10" db="EMBL/GenBank/DDBJ databases">
        <title>Genome sequencing of Penicillium freii.</title>
        <authorList>
            <person name="Nguyen H.D."/>
            <person name="Visagie C.M."/>
            <person name="Seifert K.A."/>
        </authorList>
    </citation>
    <scope>NUCLEOTIDE SEQUENCE [LARGE SCALE GENOMIC DNA]</scope>
    <source>
        <strain evidence="2 3">DAOM 242723</strain>
    </source>
</reference>